<evidence type="ECO:0000259" key="2">
    <source>
        <dbReference type="Pfam" id="PF07331"/>
    </source>
</evidence>
<feature type="domain" description="DUF1468" evidence="2">
    <location>
        <begin position="8"/>
        <end position="149"/>
    </location>
</feature>
<name>A0ABX7VX73_9BACI</name>
<proteinExistence type="predicted"/>
<feature type="transmembrane region" description="Helical" evidence="1">
    <location>
        <begin position="38"/>
        <end position="57"/>
    </location>
</feature>
<dbReference type="InterPro" id="IPR009936">
    <property type="entry name" value="DUF1468"/>
</dbReference>
<feature type="transmembrane region" description="Helical" evidence="1">
    <location>
        <begin position="78"/>
        <end position="95"/>
    </location>
</feature>
<keyword evidence="4" id="KW-1185">Reference proteome</keyword>
<keyword evidence="1" id="KW-1133">Transmembrane helix</keyword>
<evidence type="ECO:0000256" key="1">
    <source>
        <dbReference type="SAM" id="Phobius"/>
    </source>
</evidence>
<dbReference type="EMBL" id="CP046956">
    <property type="protein sequence ID" value="QTN01585.1"/>
    <property type="molecule type" value="Genomic_DNA"/>
</dbReference>
<evidence type="ECO:0000313" key="3">
    <source>
        <dbReference type="EMBL" id="QTN01585.1"/>
    </source>
</evidence>
<evidence type="ECO:0000313" key="4">
    <source>
        <dbReference type="Proteomes" id="UP000665043"/>
    </source>
</evidence>
<dbReference type="Proteomes" id="UP000665043">
    <property type="component" value="Chromosome"/>
</dbReference>
<dbReference type="Pfam" id="PF07331">
    <property type="entry name" value="TctB"/>
    <property type="match status" value="1"/>
</dbReference>
<accession>A0ABX7VX73</accession>
<reference evidence="3 4" key="1">
    <citation type="submission" date="2019-12" db="EMBL/GenBank/DDBJ databases">
        <title>The whole genome sequencing of a strain isolated from a Mars analog, Dalangtan Playa.</title>
        <authorList>
            <person name="Huang T."/>
        </authorList>
    </citation>
    <scope>NUCLEOTIDE SEQUENCE [LARGE SCALE GENOMIC DNA]</scope>
    <source>
        <strain evidence="3 4">DP4-553-S</strain>
    </source>
</reference>
<feature type="transmembrane region" description="Helical" evidence="1">
    <location>
        <begin position="101"/>
        <end position="117"/>
    </location>
</feature>
<keyword evidence="1" id="KW-0812">Transmembrane</keyword>
<organism evidence="3 4">
    <name type="scientific">Sediminibacillus dalangtanensis</name>
    <dbReference type="NCBI Taxonomy" id="2729421"/>
    <lineage>
        <taxon>Bacteria</taxon>
        <taxon>Bacillati</taxon>
        <taxon>Bacillota</taxon>
        <taxon>Bacilli</taxon>
        <taxon>Bacillales</taxon>
        <taxon>Bacillaceae</taxon>
        <taxon>Sediminibacillus</taxon>
    </lineage>
</organism>
<keyword evidence="1" id="KW-0472">Membrane</keyword>
<feature type="transmembrane region" description="Helical" evidence="1">
    <location>
        <begin position="7"/>
        <end position="26"/>
    </location>
</feature>
<protein>
    <submittedName>
        <fullName evidence="3">Tripartite tricarboxylate transporter TctB family protein</fullName>
    </submittedName>
</protein>
<feature type="transmembrane region" description="Helical" evidence="1">
    <location>
        <begin position="122"/>
        <end position="140"/>
    </location>
</feature>
<gene>
    <name evidence="3" type="ORF">ERJ70_15880</name>
</gene>
<sequence>MKGIKLGVPIFLIVFSGLFFISSLQLPKANLGNPNAPLYFPAGISILMLLLSVVYLFQELKHAAKDNKEIRQLFSGRTPKLIAATIGLGGCYALVFDQIGFLLSTAFFLGGLLFFINGRKKWLINCIVAVSFSFLTWYAFSQLLGVSLP</sequence>